<feature type="compositionally biased region" description="Polar residues" evidence="1">
    <location>
        <begin position="209"/>
        <end position="219"/>
    </location>
</feature>
<evidence type="ECO:0000256" key="1">
    <source>
        <dbReference type="SAM" id="MobiDB-lite"/>
    </source>
</evidence>
<feature type="compositionally biased region" description="Basic and acidic residues" evidence="1">
    <location>
        <begin position="135"/>
        <end position="147"/>
    </location>
</feature>
<gene>
    <name evidence="2" type="ORF">UFOVP29_252</name>
</gene>
<feature type="region of interest" description="Disordered" evidence="1">
    <location>
        <begin position="126"/>
        <end position="148"/>
    </location>
</feature>
<proteinExistence type="predicted"/>
<dbReference type="EMBL" id="LR796167">
    <property type="protein sequence ID" value="CAB4123093.1"/>
    <property type="molecule type" value="Genomic_DNA"/>
</dbReference>
<name>A0A6J5KPD6_9CAUD</name>
<sequence>MKSLKDYLAESQQLHEYVIRFAQKPSDVDMDTLEEVLKKFDLQDVSSPEKIQNSDLDFFDIPYRDIYQVRVATGVKLSPYVLLQDLRAALNINEKEIRVRGAHDPMQDQHEHQEWYNEIKADARTKGWKPQSRLSTEREYQESEHSEVPVAYGNDYNKNLLGYLNSVAQGRKSDHKDAPNPLFSWLEMDKAVKPEPQGDDFNQGYDTPKPQQKADNSLATAPWLLGTNVFSNHAQPRATTWQDSKNKSHVEVHKQKGKTK</sequence>
<protein>
    <submittedName>
        <fullName evidence="2">Uncharacterized protein</fullName>
    </submittedName>
</protein>
<reference evidence="2" key="1">
    <citation type="submission" date="2020-04" db="EMBL/GenBank/DDBJ databases">
        <authorList>
            <person name="Chiriac C."/>
            <person name="Salcher M."/>
            <person name="Ghai R."/>
            <person name="Kavagutti S V."/>
        </authorList>
    </citation>
    <scope>NUCLEOTIDE SEQUENCE</scope>
</reference>
<accession>A0A6J5KPD6</accession>
<evidence type="ECO:0000313" key="2">
    <source>
        <dbReference type="EMBL" id="CAB4123093.1"/>
    </source>
</evidence>
<feature type="region of interest" description="Disordered" evidence="1">
    <location>
        <begin position="193"/>
        <end position="220"/>
    </location>
</feature>
<organism evidence="2">
    <name type="scientific">uncultured Caudovirales phage</name>
    <dbReference type="NCBI Taxonomy" id="2100421"/>
    <lineage>
        <taxon>Viruses</taxon>
        <taxon>Duplodnaviria</taxon>
        <taxon>Heunggongvirae</taxon>
        <taxon>Uroviricota</taxon>
        <taxon>Caudoviricetes</taxon>
        <taxon>Peduoviridae</taxon>
        <taxon>Maltschvirus</taxon>
        <taxon>Maltschvirus maltsch</taxon>
    </lineage>
</organism>
<feature type="compositionally biased region" description="Basic and acidic residues" evidence="1">
    <location>
        <begin position="244"/>
        <end position="254"/>
    </location>
</feature>
<feature type="region of interest" description="Disordered" evidence="1">
    <location>
        <begin position="235"/>
        <end position="260"/>
    </location>
</feature>